<dbReference type="HAMAP" id="MF_00083">
    <property type="entry name" value="Pept_tRNA_hydro_bact"/>
    <property type="match status" value="1"/>
</dbReference>
<comment type="function">
    <text evidence="4">Hydrolyzes ribosome-free peptidyl-tRNAs (with 1 or more amino acids incorporated), which drop off the ribosome during protein synthesis, or as a result of ribosome stalling.</text>
</comment>
<dbReference type="GO" id="GO:0072344">
    <property type="term" value="P:rescue of stalled ribosome"/>
    <property type="evidence" value="ECO:0007669"/>
    <property type="project" value="UniProtKB-UniRule"/>
</dbReference>
<name>A0AAE5CAV9_9BACT</name>
<dbReference type="PANTHER" id="PTHR17224">
    <property type="entry name" value="PEPTIDYL-TRNA HYDROLASE"/>
    <property type="match status" value="1"/>
</dbReference>
<dbReference type="CDD" id="cd00462">
    <property type="entry name" value="PTH"/>
    <property type="match status" value="1"/>
</dbReference>
<dbReference type="NCBIfam" id="TIGR00447">
    <property type="entry name" value="pth"/>
    <property type="match status" value="1"/>
</dbReference>
<keyword evidence="1 4" id="KW-0820">tRNA-binding</keyword>
<dbReference type="Proteomes" id="UP000702544">
    <property type="component" value="Unassembled WGS sequence"/>
</dbReference>
<gene>
    <name evidence="4" type="primary">pth</name>
    <name evidence="5" type="ORF">GWO12_07790</name>
</gene>
<dbReference type="GO" id="GO:0005737">
    <property type="term" value="C:cytoplasm"/>
    <property type="evidence" value="ECO:0007669"/>
    <property type="project" value="UniProtKB-SubCell"/>
</dbReference>
<feature type="binding site" evidence="4">
    <location>
        <position position="65"/>
    </location>
    <ligand>
        <name>tRNA</name>
        <dbReference type="ChEBI" id="CHEBI:17843"/>
    </ligand>
</feature>
<keyword evidence="3 4" id="KW-0694">RNA-binding</keyword>
<dbReference type="PANTHER" id="PTHR17224:SF1">
    <property type="entry name" value="PEPTIDYL-TRNA HYDROLASE"/>
    <property type="match status" value="1"/>
</dbReference>
<evidence type="ECO:0000256" key="2">
    <source>
        <dbReference type="ARBA" id="ARBA00022801"/>
    </source>
</evidence>
<evidence type="ECO:0000256" key="3">
    <source>
        <dbReference type="ARBA" id="ARBA00022884"/>
    </source>
</evidence>
<dbReference type="EC" id="3.1.1.29" evidence="4"/>
<comment type="subunit">
    <text evidence="4">Monomer.</text>
</comment>
<protein>
    <recommendedName>
        <fullName evidence="4">Peptidyl-tRNA hydrolase</fullName>
        <shortName evidence="4">Pth</shortName>
        <ecNumber evidence="4">3.1.1.29</ecNumber>
    </recommendedName>
</protein>
<feature type="binding site" evidence="4">
    <location>
        <position position="14"/>
    </location>
    <ligand>
        <name>tRNA</name>
        <dbReference type="ChEBI" id="CHEBI:17843"/>
    </ligand>
</feature>
<dbReference type="EMBL" id="JAACAK010000051">
    <property type="protein sequence ID" value="NIR75002.1"/>
    <property type="molecule type" value="Genomic_DNA"/>
</dbReference>
<evidence type="ECO:0000313" key="6">
    <source>
        <dbReference type="Proteomes" id="UP000702544"/>
    </source>
</evidence>
<dbReference type="InterPro" id="IPR001328">
    <property type="entry name" value="Pept_tRNA_hydro"/>
</dbReference>
<dbReference type="InterPro" id="IPR036416">
    <property type="entry name" value="Pept_tRNA_hydro_sf"/>
</dbReference>
<feature type="active site" description="Proton acceptor" evidence="4">
    <location>
        <position position="19"/>
    </location>
</feature>
<keyword evidence="2 4" id="KW-0378">Hydrolase</keyword>
<comment type="caution">
    <text evidence="5">The sequence shown here is derived from an EMBL/GenBank/DDBJ whole genome shotgun (WGS) entry which is preliminary data.</text>
</comment>
<dbReference type="GO" id="GO:0000049">
    <property type="term" value="F:tRNA binding"/>
    <property type="evidence" value="ECO:0007669"/>
    <property type="project" value="UniProtKB-UniRule"/>
</dbReference>
<reference evidence="5 6" key="1">
    <citation type="submission" date="2020-01" db="EMBL/GenBank/DDBJ databases">
        <title>Genomes assembled from Gulf of Kutch pelagic sediment metagenomes.</title>
        <authorList>
            <person name="Chandrashekar M."/>
            <person name="Mahajan M.S."/>
            <person name="Dave K.J."/>
            <person name="Vatsa P."/>
            <person name="Nathani N.M."/>
        </authorList>
    </citation>
    <scope>NUCLEOTIDE SEQUENCE [LARGE SCALE GENOMIC DNA]</scope>
    <source>
        <strain evidence="5">KS3-K002</strain>
    </source>
</reference>
<dbReference type="GO" id="GO:0004045">
    <property type="term" value="F:peptidyl-tRNA hydrolase activity"/>
    <property type="evidence" value="ECO:0007669"/>
    <property type="project" value="UniProtKB-UniRule"/>
</dbReference>
<dbReference type="Gene3D" id="3.40.50.1470">
    <property type="entry name" value="Peptidyl-tRNA hydrolase"/>
    <property type="match status" value="1"/>
</dbReference>
<comment type="similarity">
    <text evidence="4">Belongs to the PTH family.</text>
</comment>
<organism evidence="5 6">
    <name type="scientific">Candidatus Kutchimonas denitrificans</name>
    <dbReference type="NCBI Taxonomy" id="3056748"/>
    <lineage>
        <taxon>Bacteria</taxon>
        <taxon>Pseudomonadati</taxon>
        <taxon>Gemmatimonadota</taxon>
        <taxon>Gemmatimonadia</taxon>
        <taxon>Candidatus Palauibacterales</taxon>
        <taxon>Candidatus Palauibacteraceae</taxon>
        <taxon>Candidatus Kutchimonas</taxon>
    </lineage>
</organism>
<evidence type="ECO:0000313" key="5">
    <source>
        <dbReference type="EMBL" id="NIR75002.1"/>
    </source>
</evidence>
<comment type="subcellular location">
    <subcellularLocation>
        <location evidence="4">Cytoplasm</location>
    </subcellularLocation>
</comment>
<feature type="site" description="Stabilizes the basic form of H active site to accept a proton" evidence="4">
    <location>
        <position position="93"/>
    </location>
</feature>
<evidence type="ECO:0000256" key="1">
    <source>
        <dbReference type="ARBA" id="ARBA00022555"/>
    </source>
</evidence>
<accession>A0AAE5CAV9</accession>
<comment type="function">
    <text evidence="4">Catalyzes the release of premature peptidyl moieties from peptidyl-tRNA molecules trapped in stalled 50S ribosomal subunits, and thus maintains levels of free tRNAs and 50S ribosomes.</text>
</comment>
<evidence type="ECO:0000256" key="4">
    <source>
        <dbReference type="HAMAP-Rule" id="MF_00083"/>
    </source>
</evidence>
<feature type="site" description="Discriminates between blocked and unblocked aminoacyl-tRNA" evidence="4">
    <location>
        <position position="9"/>
    </location>
</feature>
<comment type="catalytic activity">
    <reaction evidence="4">
        <text>an N-acyl-L-alpha-aminoacyl-tRNA + H2O = an N-acyl-L-amino acid + a tRNA + H(+)</text>
        <dbReference type="Rhea" id="RHEA:54448"/>
        <dbReference type="Rhea" id="RHEA-COMP:10123"/>
        <dbReference type="Rhea" id="RHEA-COMP:13883"/>
        <dbReference type="ChEBI" id="CHEBI:15377"/>
        <dbReference type="ChEBI" id="CHEBI:15378"/>
        <dbReference type="ChEBI" id="CHEBI:59874"/>
        <dbReference type="ChEBI" id="CHEBI:78442"/>
        <dbReference type="ChEBI" id="CHEBI:138191"/>
        <dbReference type="EC" id="3.1.1.29"/>
    </reaction>
</comment>
<dbReference type="Pfam" id="PF01195">
    <property type="entry name" value="Pept_tRNA_hydro"/>
    <property type="match status" value="1"/>
</dbReference>
<dbReference type="SUPFAM" id="SSF53178">
    <property type="entry name" value="Peptidyl-tRNA hydrolase-like"/>
    <property type="match status" value="1"/>
</dbReference>
<feature type="binding site" evidence="4">
    <location>
        <position position="67"/>
    </location>
    <ligand>
        <name>tRNA</name>
        <dbReference type="ChEBI" id="CHEBI:17843"/>
    </ligand>
</feature>
<feature type="binding site" evidence="4">
    <location>
        <position position="114"/>
    </location>
    <ligand>
        <name>tRNA</name>
        <dbReference type="ChEBI" id="CHEBI:17843"/>
    </ligand>
</feature>
<dbReference type="AlphaFoldDB" id="A0AAE5CAV9"/>
<dbReference type="GO" id="GO:0006515">
    <property type="term" value="P:protein quality control for misfolded or incompletely synthesized proteins"/>
    <property type="evidence" value="ECO:0007669"/>
    <property type="project" value="UniProtKB-UniRule"/>
</dbReference>
<keyword evidence="4" id="KW-0963">Cytoplasm</keyword>
<sequence length="195" mass="21067">MKAVVGLGNPGARYEATLHNVGWWLLDELKRRWSATPFQEDDLWLRSTAEVSGVGEVLLVKPVTYVNRSGVAVRLLTEWEALDIEEDLLVVVDDTALEPGRPRFRARGSAGGHNGLASIEAALGTRDYPRLRIGVGGPPAGVDSADWVLSEFDDPAAEDAVLASLPRLAEGVELWARQGIEAAMNRYNAAPPAAE</sequence>
<proteinExistence type="inferred from homology"/>